<evidence type="ECO:0000313" key="3">
    <source>
        <dbReference type="Proteomes" id="UP000241764"/>
    </source>
</evidence>
<dbReference type="SUPFAM" id="SSF51556">
    <property type="entry name" value="Metallo-dependent hydrolases"/>
    <property type="match status" value="1"/>
</dbReference>
<dbReference type="AlphaFoldDB" id="A0A2P7AQW2"/>
<proteinExistence type="predicted"/>
<dbReference type="InterPro" id="IPR051781">
    <property type="entry name" value="Metallo-dep_Hydrolase"/>
</dbReference>
<evidence type="ECO:0000259" key="1">
    <source>
        <dbReference type="Pfam" id="PF07969"/>
    </source>
</evidence>
<protein>
    <submittedName>
        <fullName evidence="2">Phosphonate metabolism protein PhnM</fullName>
    </submittedName>
</protein>
<dbReference type="InterPro" id="IPR032466">
    <property type="entry name" value="Metal_Hydrolase"/>
</dbReference>
<dbReference type="PIRSF" id="PIRSF038971">
    <property type="entry name" value="PhnM"/>
    <property type="match status" value="1"/>
</dbReference>
<sequence length="372" mass="40660">MLVLEDRVVAGQVHVDGGMISGVTHSDAANGASIDCDGDFLLPGLIDLHTDNVECHFFPRPGVQWPIGLGAVLAHDQQMVCAGITTVLDSLALGDYQSGGGRARILRTAIEEISRARNEGLFRAEHFFHFRCEVSDPLLIEIVERFLDLPALRLLSVMDHTPGQRQWRDLALFRNYRREKKGVIWTDPEFEQYLEECRKVQEEFAPKFRRLIHEAAVTLGVPVASHDDTTVADVEESHSNGISLSEFPTTVDAARRARELGMLNIMGSPNIVLGGSHSGNVSAAVLSDLGLLDILTSDYVPSSLLQAPFMLADRGVPLHSAVAMVTATPANAMGFSDRGRVAPGLRADLVRIRLVDGVPVVRSVWVAGRQYL</sequence>
<dbReference type="InterPro" id="IPR013108">
    <property type="entry name" value="Amidohydro_3"/>
</dbReference>
<dbReference type="CDD" id="cd01306">
    <property type="entry name" value="PhnM"/>
    <property type="match status" value="1"/>
</dbReference>
<dbReference type="InterPro" id="IPR011059">
    <property type="entry name" value="Metal-dep_hydrolase_composite"/>
</dbReference>
<comment type="caution">
    <text evidence="2">The sequence shown here is derived from an EMBL/GenBank/DDBJ whole genome shotgun (WGS) entry which is preliminary data.</text>
</comment>
<name>A0A2P7AQW2_9HYPH</name>
<evidence type="ECO:0000313" key="2">
    <source>
        <dbReference type="EMBL" id="PSH56533.1"/>
    </source>
</evidence>
<gene>
    <name evidence="2" type="ORF">CU103_29165</name>
</gene>
<accession>A0A2P7AQW2</accession>
<dbReference type="NCBIfam" id="NF011984">
    <property type="entry name" value="PRK15446.1-5"/>
    <property type="match status" value="1"/>
</dbReference>
<dbReference type="Pfam" id="PF07969">
    <property type="entry name" value="Amidohydro_3"/>
    <property type="match status" value="1"/>
</dbReference>
<dbReference type="EMBL" id="PGGM01000021">
    <property type="protein sequence ID" value="PSH56533.1"/>
    <property type="molecule type" value="Genomic_DNA"/>
</dbReference>
<feature type="domain" description="Amidohydrolase 3" evidence="1">
    <location>
        <begin position="289"/>
        <end position="369"/>
    </location>
</feature>
<dbReference type="Gene3D" id="2.30.40.10">
    <property type="entry name" value="Urease, subunit C, domain 1"/>
    <property type="match status" value="2"/>
</dbReference>
<keyword evidence="3" id="KW-1185">Reference proteome</keyword>
<dbReference type="PANTHER" id="PTHR43135">
    <property type="entry name" value="ALPHA-D-RIBOSE 1-METHYLPHOSPHONATE 5-TRIPHOSPHATE DIPHOSPHATASE"/>
    <property type="match status" value="1"/>
</dbReference>
<organism evidence="2 3">
    <name type="scientific">Phyllobacterium sophorae</name>
    <dbReference type="NCBI Taxonomy" id="1520277"/>
    <lineage>
        <taxon>Bacteria</taxon>
        <taxon>Pseudomonadati</taxon>
        <taxon>Pseudomonadota</taxon>
        <taxon>Alphaproteobacteria</taxon>
        <taxon>Hyphomicrobiales</taxon>
        <taxon>Phyllobacteriaceae</taxon>
        <taxon>Phyllobacterium</taxon>
    </lineage>
</organism>
<dbReference type="PANTHER" id="PTHR43135:SF3">
    <property type="entry name" value="ALPHA-D-RIBOSE 1-METHYLPHOSPHONATE 5-TRIPHOSPHATE DIPHOSPHATASE"/>
    <property type="match status" value="1"/>
</dbReference>
<dbReference type="GO" id="GO:0016810">
    <property type="term" value="F:hydrolase activity, acting on carbon-nitrogen (but not peptide) bonds"/>
    <property type="evidence" value="ECO:0007669"/>
    <property type="project" value="InterPro"/>
</dbReference>
<dbReference type="Proteomes" id="UP000241764">
    <property type="component" value="Unassembled WGS sequence"/>
</dbReference>
<dbReference type="Gene3D" id="3.20.20.140">
    <property type="entry name" value="Metal-dependent hydrolases"/>
    <property type="match status" value="2"/>
</dbReference>
<dbReference type="OrthoDB" id="9785413at2"/>
<reference evidence="3" key="1">
    <citation type="submission" date="2017-11" db="EMBL/GenBank/DDBJ databases">
        <authorList>
            <person name="Kuznetsova I."/>
            <person name="Sazanova A."/>
            <person name="Chirak E."/>
            <person name="Safronova V."/>
            <person name="Willems A."/>
        </authorList>
    </citation>
    <scope>NUCLEOTIDE SEQUENCE [LARGE SCALE GENOMIC DNA]</scope>
    <source>
        <strain evidence="3">CCBAU 03422</strain>
    </source>
</reference>
<dbReference type="InterPro" id="IPR012696">
    <property type="entry name" value="PhnM"/>
</dbReference>
<dbReference type="GO" id="GO:0019700">
    <property type="term" value="P:organic phosphonate catabolic process"/>
    <property type="evidence" value="ECO:0007669"/>
    <property type="project" value="InterPro"/>
</dbReference>
<dbReference type="NCBIfam" id="NF011990">
    <property type="entry name" value="PRK15446.2-6"/>
    <property type="match status" value="1"/>
</dbReference>
<dbReference type="NCBIfam" id="TIGR02318">
    <property type="entry name" value="phosphono_phnM"/>
    <property type="match status" value="1"/>
</dbReference>
<dbReference type="SUPFAM" id="SSF51338">
    <property type="entry name" value="Composite domain of metallo-dependent hydrolases"/>
    <property type="match status" value="1"/>
</dbReference>